<comment type="caution">
    <text evidence="2">The sequence shown here is derived from an EMBL/GenBank/DDBJ whole genome shotgun (WGS) entry which is preliminary data.</text>
</comment>
<dbReference type="GO" id="GO:0005975">
    <property type="term" value="P:carbohydrate metabolic process"/>
    <property type="evidence" value="ECO:0007669"/>
    <property type="project" value="InterPro"/>
</dbReference>
<proteinExistence type="predicted"/>
<organism evidence="2 3">
    <name type="scientific">Lunasporangiospora selenospora</name>
    <dbReference type="NCBI Taxonomy" id="979761"/>
    <lineage>
        <taxon>Eukaryota</taxon>
        <taxon>Fungi</taxon>
        <taxon>Fungi incertae sedis</taxon>
        <taxon>Mucoromycota</taxon>
        <taxon>Mortierellomycotina</taxon>
        <taxon>Mortierellomycetes</taxon>
        <taxon>Mortierellales</taxon>
        <taxon>Mortierellaceae</taxon>
        <taxon>Lunasporangiospora</taxon>
    </lineage>
</organism>
<reference evidence="2" key="1">
    <citation type="journal article" date="2020" name="Fungal Divers.">
        <title>Resolving the Mortierellaceae phylogeny through synthesis of multi-gene phylogenetics and phylogenomics.</title>
        <authorList>
            <person name="Vandepol N."/>
            <person name="Liber J."/>
            <person name="Desiro A."/>
            <person name="Na H."/>
            <person name="Kennedy M."/>
            <person name="Barry K."/>
            <person name="Grigoriev I.V."/>
            <person name="Miller A.N."/>
            <person name="O'Donnell K."/>
            <person name="Stajich J.E."/>
            <person name="Bonito G."/>
        </authorList>
    </citation>
    <scope>NUCLEOTIDE SEQUENCE</scope>
    <source>
        <strain evidence="2">KOD1015</strain>
    </source>
</reference>
<dbReference type="SUPFAM" id="SSF48208">
    <property type="entry name" value="Six-hairpin glycosidases"/>
    <property type="match status" value="1"/>
</dbReference>
<protein>
    <recommendedName>
        <fullName evidence="1">Glycosyl hydrolase family 95 catalytic domain-containing protein</fullName>
    </recommendedName>
</protein>
<dbReference type="Proteomes" id="UP000780801">
    <property type="component" value="Unassembled WGS sequence"/>
</dbReference>
<evidence type="ECO:0000313" key="2">
    <source>
        <dbReference type="EMBL" id="KAF9573949.1"/>
    </source>
</evidence>
<dbReference type="InterPro" id="IPR008928">
    <property type="entry name" value="6-hairpin_glycosidase_sf"/>
</dbReference>
<dbReference type="GO" id="GO:0004560">
    <property type="term" value="F:alpha-L-fucosidase activity"/>
    <property type="evidence" value="ECO:0007669"/>
    <property type="project" value="TreeGrafter"/>
</dbReference>
<dbReference type="PANTHER" id="PTHR31084">
    <property type="entry name" value="ALPHA-L-FUCOSIDASE 2"/>
    <property type="match status" value="1"/>
</dbReference>
<evidence type="ECO:0000313" key="3">
    <source>
        <dbReference type="Proteomes" id="UP000780801"/>
    </source>
</evidence>
<sequence>DASFLKNHAYKLMKGASEFWIDSLVQSRDNETFLISSPSHSPEHGPFTEGAAVDQQLVWQLFNTTLEAASIAGERDKKFLQELTDAYGRLSSGLKIGVWGQLQEWLLDLDDPNENHHHLAPFYAIYPGRQAFSIESGGDQESILNAARVALQRRGDGSTGDDGATIKGWPKTWRAALWARLEHGEEAVEALEAFKRKNINHSNLLTNEELSGQFGYGAAILELLVQDRRSNEIRVWTTPQTGLPKWWVSAGNLGGYRTRDGHAVAVQWKNSRVETVEVMTSNSGNVGKSGPLVVVVGTLGGGEGEEGATPTEKIKVQIKDSGKAVLFERRGNELSWVVSKSLTYLVLVEA</sequence>
<accession>A0A9P6FJL1</accession>
<dbReference type="PANTHER" id="PTHR31084:SF3">
    <property type="entry name" value="ALPHA-FUCOSIDASE A"/>
    <property type="match status" value="1"/>
</dbReference>
<feature type="non-terminal residue" evidence="2">
    <location>
        <position position="1"/>
    </location>
</feature>
<dbReference type="EMBL" id="JAABOA010005747">
    <property type="protein sequence ID" value="KAF9573949.1"/>
    <property type="molecule type" value="Genomic_DNA"/>
</dbReference>
<dbReference type="InterPro" id="IPR054363">
    <property type="entry name" value="GH95_cat"/>
</dbReference>
<feature type="domain" description="Glycosyl hydrolase family 95 catalytic" evidence="1">
    <location>
        <begin position="1"/>
        <end position="224"/>
    </location>
</feature>
<evidence type="ECO:0000259" key="1">
    <source>
        <dbReference type="Pfam" id="PF22124"/>
    </source>
</evidence>
<dbReference type="Pfam" id="PF22124">
    <property type="entry name" value="Glyco_hydro_95_cat"/>
    <property type="match status" value="1"/>
</dbReference>
<gene>
    <name evidence="2" type="ORF">BGW38_008363</name>
</gene>
<keyword evidence="3" id="KW-1185">Reference proteome</keyword>
<dbReference type="OrthoDB" id="2848340at2759"/>
<dbReference type="AlphaFoldDB" id="A0A9P6FJL1"/>
<name>A0A9P6FJL1_9FUNG</name>
<dbReference type="Gene3D" id="1.50.10.10">
    <property type="match status" value="1"/>
</dbReference>
<dbReference type="InterPro" id="IPR012341">
    <property type="entry name" value="6hp_glycosidase-like_sf"/>
</dbReference>